<gene>
    <name evidence="1" type="ORF">FD22_GL002088</name>
</gene>
<dbReference type="Proteomes" id="UP000051181">
    <property type="component" value="Unassembled WGS sequence"/>
</dbReference>
<protein>
    <recommendedName>
        <fullName evidence="3">IS110 family transposase</fullName>
    </recommendedName>
</protein>
<dbReference type="PATRIC" id="fig|913848.6.peg.2133"/>
<dbReference type="EMBL" id="AZCN01000065">
    <property type="protein sequence ID" value="KRK14820.1"/>
    <property type="molecule type" value="Genomic_DNA"/>
</dbReference>
<name>A0A0R1F6M5_9LACO</name>
<dbReference type="GeneID" id="71767973"/>
<organism evidence="1 2">
    <name type="scientific">Loigolactobacillus coryniformis subsp. coryniformis KCTC 3167 = DSM 20001</name>
    <dbReference type="NCBI Taxonomy" id="913848"/>
    <lineage>
        <taxon>Bacteria</taxon>
        <taxon>Bacillati</taxon>
        <taxon>Bacillota</taxon>
        <taxon>Bacilli</taxon>
        <taxon>Lactobacillales</taxon>
        <taxon>Lactobacillaceae</taxon>
        <taxon>Loigolactobacillus</taxon>
    </lineage>
</organism>
<evidence type="ECO:0008006" key="3">
    <source>
        <dbReference type="Google" id="ProtNLM"/>
    </source>
</evidence>
<dbReference type="RefSeq" id="WP_010009617.1">
    <property type="nucleotide sequence ID" value="NZ_AZCN01000065.1"/>
</dbReference>
<comment type="caution">
    <text evidence="1">The sequence shown here is derived from an EMBL/GenBank/DDBJ whole genome shotgun (WGS) entry which is preliminary data.</text>
</comment>
<evidence type="ECO:0000313" key="2">
    <source>
        <dbReference type="Proteomes" id="UP000051181"/>
    </source>
</evidence>
<reference evidence="1 2" key="1">
    <citation type="journal article" date="2015" name="Genome Announc.">
        <title>Expanding the biotechnology potential of lactobacilli through comparative genomics of 213 strains and associated genera.</title>
        <authorList>
            <person name="Sun Z."/>
            <person name="Harris H.M."/>
            <person name="McCann A."/>
            <person name="Guo C."/>
            <person name="Argimon S."/>
            <person name="Zhang W."/>
            <person name="Yang X."/>
            <person name="Jeffery I.B."/>
            <person name="Cooney J.C."/>
            <person name="Kagawa T.F."/>
            <person name="Liu W."/>
            <person name="Song Y."/>
            <person name="Salvetti E."/>
            <person name="Wrobel A."/>
            <person name="Rasinkangas P."/>
            <person name="Parkhill J."/>
            <person name="Rea M.C."/>
            <person name="O'Sullivan O."/>
            <person name="Ritari J."/>
            <person name="Douillard F.P."/>
            <person name="Paul Ross R."/>
            <person name="Yang R."/>
            <person name="Briner A.E."/>
            <person name="Felis G.E."/>
            <person name="de Vos W.M."/>
            <person name="Barrangou R."/>
            <person name="Klaenhammer T.R."/>
            <person name="Caufield P.W."/>
            <person name="Cui Y."/>
            <person name="Zhang H."/>
            <person name="O'Toole P.W."/>
        </authorList>
    </citation>
    <scope>NUCLEOTIDE SEQUENCE [LARGE SCALE GENOMIC DNA]</scope>
    <source>
        <strain evidence="1 2">DSM 20001</strain>
    </source>
</reference>
<sequence>MEVVAESVAGIDVHQKQITVTVLIGSAKSAKPKKVHTRFETVTYRLRECAEWL</sequence>
<proteinExistence type="predicted"/>
<accession>A0A0R1F6M5</accession>
<evidence type="ECO:0000313" key="1">
    <source>
        <dbReference type="EMBL" id="KRK14820.1"/>
    </source>
</evidence>
<dbReference type="AlphaFoldDB" id="A0A0R1F6M5"/>